<dbReference type="Proteomes" id="UP000237105">
    <property type="component" value="Unassembled WGS sequence"/>
</dbReference>
<dbReference type="Pfam" id="PF01095">
    <property type="entry name" value="Pectinesterase"/>
    <property type="match status" value="1"/>
</dbReference>
<comment type="caution">
    <text evidence="9">The sequence shown here is derived from an EMBL/GenBank/DDBJ whole genome shotgun (WGS) entry which is preliminary data.</text>
</comment>
<reference evidence="10" key="1">
    <citation type="submission" date="2016-06" db="EMBL/GenBank/DDBJ databases">
        <title>Parallel loss of symbiosis genes in relatives of nitrogen-fixing non-legume Parasponia.</title>
        <authorList>
            <person name="Van Velzen R."/>
            <person name="Holmer R."/>
            <person name="Bu F."/>
            <person name="Rutten L."/>
            <person name="Van Zeijl A."/>
            <person name="Liu W."/>
            <person name="Santuari L."/>
            <person name="Cao Q."/>
            <person name="Sharma T."/>
            <person name="Shen D."/>
            <person name="Roswanjaya Y."/>
            <person name="Wardhani T."/>
            <person name="Kalhor M.S."/>
            <person name="Jansen J."/>
            <person name="Van den Hoogen J."/>
            <person name="Gungor B."/>
            <person name="Hartog M."/>
            <person name="Hontelez J."/>
            <person name="Verver J."/>
            <person name="Yang W.-C."/>
            <person name="Schijlen E."/>
            <person name="Repin R."/>
            <person name="Schilthuizen M."/>
            <person name="Schranz E."/>
            <person name="Heidstra R."/>
            <person name="Miyata K."/>
            <person name="Fedorova E."/>
            <person name="Kohlen W."/>
            <person name="Bisseling T."/>
            <person name="Smit S."/>
            <person name="Geurts R."/>
        </authorList>
    </citation>
    <scope>NUCLEOTIDE SEQUENCE [LARGE SCALE GENOMIC DNA]</scope>
    <source>
        <strain evidence="10">cv. WU1-14</strain>
    </source>
</reference>
<name>A0A2P5CGR6_PARAD</name>
<sequence>MEIIVLISFSRMKLPNILLILPFIFSSLNLAQAELKSSQSHFAKITREPISSKSPISLAHEDDFDSSSTTTPSSIEQDLFDNSIQFTISKAHWARALAYNLSLASSKRVGAHYDTAAIVDCLDLLDDTVDLLSNVVVSRNEVPENDRNDDVHTWLSAALTNQETCLDSLETAHRSEPEPATMASTARNVSQLIAGSLSLYLSSAGPKSGAGGRKLLSDGRFPAWISAGDRRLLEAPVEAIEPHAVVAKDGSGTHGTIGEAINEVAGSMEEGGRTVIQIKAGTYNEYIRIPTKQKNVLLVGDGKGKTVIVGNKNSDDGSTTYDSATVGKRFF</sequence>
<evidence type="ECO:0000256" key="3">
    <source>
        <dbReference type="ARBA" id="ARBA00006027"/>
    </source>
</evidence>
<dbReference type="UniPathway" id="UPA00545">
    <property type="reaction ID" value="UER00823"/>
</dbReference>
<dbReference type="Gene3D" id="2.160.20.10">
    <property type="entry name" value="Single-stranded right-handed beta-helix, Pectin lyase-like"/>
    <property type="match status" value="1"/>
</dbReference>
<proteinExistence type="inferred from homology"/>
<gene>
    <name evidence="9" type="ORF">PanWU01x14_154900</name>
</gene>
<dbReference type="GO" id="GO:0045490">
    <property type="term" value="P:pectin catabolic process"/>
    <property type="evidence" value="ECO:0007669"/>
    <property type="project" value="UniProtKB-UniPathway"/>
</dbReference>
<evidence type="ECO:0000256" key="7">
    <source>
        <dbReference type="ARBA" id="ARBA00023085"/>
    </source>
</evidence>
<comment type="pathway">
    <text evidence="2">Glycan metabolism; pectin degradation; 2-dehydro-3-deoxy-D-gluconate from pectin: step 1/5.</text>
</comment>
<evidence type="ECO:0000256" key="4">
    <source>
        <dbReference type="ARBA" id="ARBA00007786"/>
    </source>
</evidence>
<dbReference type="PANTHER" id="PTHR31707">
    <property type="entry name" value="PECTINESTERASE"/>
    <property type="match status" value="1"/>
</dbReference>
<dbReference type="InterPro" id="IPR035513">
    <property type="entry name" value="Invertase/methylesterase_inhib"/>
</dbReference>
<organism evidence="9 10">
    <name type="scientific">Parasponia andersonii</name>
    <name type="common">Sponia andersonii</name>
    <dbReference type="NCBI Taxonomy" id="3476"/>
    <lineage>
        <taxon>Eukaryota</taxon>
        <taxon>Viridiplantae</taxon>
        <taxon>Streptophyta</taxon>
        <taxon>Embryophyta</taxon>
        <taxon>Tracheophyta</taxon>
        <taxon>Spermatophyta</taxon>
        <taxon>Magnoliopsida</taxon>
        <taxon>eudicotyledons</taxon>
        <taxon>Gunneridae</taxon>
        <taxon>Pentapetalae</taxon>
        <taxon>rosids</taxon>
        <taxon>fabids</taxon>
        <taxon>Rosales</taxon>
        <taxon>Cannabaceae</taxon>
        <taxon>Parasponia</taxon>
    </lineage>
</organism>
<dbReference type="SMART" id="SM00856">
    <property type="entry name" value="PMEI"/>
    <property type="match status" value="1"/>
</dbReference>
<keyword evidence="10" id="KW-1185">Reference proteome</keyword>
<evidence type="ECO:0000256" key="1">
    <source>
        <dbReference type="ARBA" id="ARBA00004191"/>
    </source>
</evidence>
<dbReference type="GO" id="GO:0042545">
    <property type="term" value="P:cell wall modification"/>
    <property type="evidence" value="ECO:0007669"/>
    <property type="project" value="InterPro"/>
</dbReference>
<keyword evidence="5" id="KW-0134">Cell wall</keyword>
<keyword evidence="6" id="KW-0378">Hydrolase</keyword>
<dbReference type="GO" id="GO:0004857">
    <property type="term" value="F:enzyme inhibitor activity"/>
    <property type="evidence" value="ECO:0007669"/>
    <property type="project" value="InterPro"/>
</dbReference>
<dbReference type="AlphaFoldDB" id="A0A2P5CGR6"/>
<feature type="domain" description="Pectinesterase inhibitor" evidence="8">
    <location>
        <begin position="59"/>
        <end position="199"/>
    </location>
</feature>
<dbReference type="GO" id="GO:0030599">
    <property type="term" value="F:pectinesterase activity"/>
    <property type="evidence" value="ECO:0007669"/>
    <property type="project" value="InterPro"/>
</dbReference>
<comment type="similarity">
    <text evidence="4">In the C-terminal section; belongs to the pectinesterase family.</text>
</comment>
<dbReference type="SUPFAM" id="SSF51126">
    <property type="entry name" value="Pectin lyase-like"/>
    <property type="match status" value="1"/>
</dbReference>
<evidence type="ECO:0000256" key="5">
    <source>
        <dbReference type="ARBA" id="ARBA00022512"/>
    </source>
</evidence>
<evidence type="ECO:0000259" key="8">
    <source>
        <dbReference type="SMART" id="SM00856"/>
    </source>
</evidence>
<dbReference type="InterPro" id="IPR000070">
    <property type="entry name" value="Pectinesterase_cat"/>
</dbReference>
<accession>A0A2P5CGR6</accession>
<comment type="similarity">
    <text evidence="3">In the N-terminal section; belongs to the PMEI family.</text>
</comment>
<evidence type="ECO:0000313" key="9">
    <source>
        <dbReference type="EMBL" id="PON60165.1"/>
    </source>
</evidence>
<evidence type="ECO:0000256" key="6">
    <source>
        <dbReference type="ARBA" id="ARBA00022801"/>
    </source>
</evidence>
<dbReference type="InterPro" id="IPR012334">
    <property type="entry name" value="Pectin_lyas_fold"/>
</dbReference>
<dbReference type="NCBIfam" id="TIGR01614">
    <property type="entry name" value="PME_inhib"/>
    <property type="match status" value="1"/>
</dbReference>
<dbReference type="InterPro" id="IPR006501">
    <property type="entry name" value="Pectinesterase_inhib_dom"/>
</dbReference>
<dbReference type="Pfam" id="PF04043">
    <property type="entry name" value="PMEI"/>
    <property type="match status" value="1"/>
</dbReference>
<evidence type="ECO:0000256" key="2">
    <source>
        <dbReference type="ARBA" id="ARBA00005184"/>
    </source>
</evidence>
<dbReference type="InterPro" id="IPR011050">
    <property type="entry name" value="Pectin_lyase_fold/virulence"/>
</dbReference>
<dbReference type="EMBL" id="JXTB01000133">
    <property type="protein sequence ID" value="PON60165.1"/>
    <property type="molecule type" value="Genomic_DNA"/>
</dbReference>
<comment type="subcellular location">
    <subcellularLocation>
        <location evidence="1">Secreted</location>
        <location evidence="1">Cell wall</location>
    </subcellularLocation>
</comment>
<keyword evidence="7" id="KW-0063">Aspartyl esterase</keyword>
<keyword evidence="5" id="KW-0964">Secreted</keyword>
<dbReference type="Gene3D" id="1.20.140.40">
    <property type="entry name" value="Invertase/pectin methylesterase inhibitor family protein"/>
    <property type="match status" value="1"/>
</dbReference>
<evidence type="ECO:0000313" key="10">
    <source>
        <dbReference type="Proteomes" id="UP000237105"/>
    </source>
</evidence>
<dbReference type="OrthoDB" id="1653008at2759"/>
<dbReference type="SUPFAM" id="SSF101148">
    <property type="entry name" value="Plant invertase/pectin methylesterase inhibitor"/>
    <property type="match status" value="1"/>
</dbReference>
<protein>
    <submittedName>
        <fullName evidence="9">Pectinesterase</fullName>
    </submittedName>
</protein>